<dbReference type="InterPro" id="IPR003594">
    <property type="entry name" value="HATPase_dom"/>
</dbReference>
<organism evidence="17 18">
    <name type="scientific">Cupriavidus campinensis</name>
    <dbReference type="NCBI Taxonomy" id="151783"/>
    <lineage>
        <taxon>Bacteria</taxon>
        <taxon>Pseudomonadati</taxon>
        <taxon>Pseudomonadota</taxon>
        <taxon>Betaproteobacteria</taxon>
        <taxon>Burkholderiales</taxon>
        <taxon>Burkholderiaceae</taxon>
        <taxon>Cupriavidus</taxon>
    </lineage>
</organism>
<feature type="transmembrane region" description="Helical" evidence="14">
    <location>
        <begin position="164"/>
        <end position="183"/>
    </location>
</feature>
<dbReference type="CDD" id="cd00075">
    <property type="entry name" value="HATPase"/>
    <property type="match status" value="1"/>
</dbReference>
<evidence type="ECO:0000313" key="17">
    <source>
        <dbReference type="EMBL" id="URF03980.1"/>
    </source>
</evidence>
<keyword evidence="6 14" id="KW-0808">Transferase</keyword>
<dbReference type="FunFam" id="1.10.287.130:FF:000001">
    <property type="entry name" value="Two-component sensor histidine kinase"/>
    <property type="match status" value="1"/>
</dbReference>
<keyword evidence="3 14" id="KW-1003">Cell membrane</keyword>
<name>A0AAE9I0A2_9BURK</name>
<dbReference type="SMART" id="SM00304">
    <property type="entry name" value="HAMP"/>
    <property type="match status" value="1"/>
</dbReference>
<keyword evidence="12 14" id="KW-0902">Two-component regulatory system</keyword>
<reference evidence="17" key="2">
    <citation type="submission" date="2022-05" db="EMBL/GenBank/DDBJ databases">
        <authorList>
            <person name="Kunte H.-J."/>
        </authorList>
    </citation>
    <scope>NUCLEOTIDE SEQUENCE</scope>
    <source>
        <strain evidence="17">G5</strain>
    </source>
</reference>
<keyword evidence="10 14" id="KW-0067">ATP-binding</keyword>
<keyword evidence="4 14" id="KW-0997">Cell inner membrane</keyword>
<evidence type="ECO:0000256" key="9">
    <source>
        <dbReference type="ARBA" id="ARBA00022777"/>
    </source>
</evidence>
<evidence type="ECO:0000256" key="10">
    <source>
        <dbReference type="ARBA" id="ARBA00022840"/>
    </source>
</evidence>
<dbReference type="PRINTS" id="PR00344">
    <property type="entry name" value="BCTRLSENSOR"/>
</dbReference>
<sequence>MRQRLSLTMRLTILFSLSSAVVLLGLGILIWLAMDHHFANEDYVVLGDSIRLIQKIAGEQPVEGLPIRLGQMVEHHPGFVAQVQTAQGQAVYASAGFDFGTAMETLARIRPGENTFVWEQNGQEYRGMRALANVADGKGGPLAVVVAMDTEIHAHFMHAFRKSLAFYITLAAVASGLFGWWAARRGLAPLRMMASRASGVNAHRLDARMPVDAVPVEMADLALTLNAMLERLQDDFRRLSEFSSDLAHELRTPITNLMTQTHVVLSQPRDAAKYRDVLASNAEELQRLGRMVSDMLYLAKMEHGITLPSEETINVTDEVRALFDFYDALAEDKGVHLRLQGQARIVGDRLMLRRALSNLLSNALRYTPKGKGILIEAKEQPGKATIVVENEGVEIGPELLSSIFDRFFRADKSRTRAESDSVGLGLSITQAIMVAHGGKISAESAAGKTRFILTFPRLDG</sequence>
<dbReference type="NCBIfam" id="TIGR01386">
    <property type="entry name" value="cztS_silS_copS"/>
    <property type="match status" value="1"/>
</dbReference>
<evidence type="ECO:0000256" key="7">
    <source>
        <dbReference type="ARBA" id="ARBA00022692"/>
    </source>
</evidence>
<evidence type="ECO:0000259" key="15">
    <source>
        <dbReference type="PROSITE" id="PS50109"/>
    </source>
</evidence>
<dbReference type="InterPro" id="IPR004358">
    <property type="entry name" value="Sig_transdc_His_kin-like_C"/>
</dbReference>
<evidence type="ECO:0000256" key="1">
    <source>
        <dbReference type="ARBA" id="ARBA00000085"/>
    </source>
</evidence>
<keyword evidence="7 14" id="KW-0812">Transmembrane</keyword>
<dbReference type="Pfam" id="PF00512">
    <property type="entry name" value="HisKA"/>
    <property type="match status" value="1"/>
</dbReference>
<dbReference type="AlphaFoldDB" id="A0AAE9I0A2"/>
<evidence type="ECO:0000256" key="12">
    <source>
        <dbReference type="ARBA" id="ARBA00023012"/>
    </source>
</evidence>
<dbReference type="RefSeq" id="WP_250024840.1">
    <property type="nucleotide sequence ID" value="NZ_CP097330.1"/>
</dbReference>
<feature type="domain" description="HAMP" evidence="16">
    <location>
        <begin position="184"/>
        <end position="237"/>
    </location>
</feature>
<dbReference type="Gene3D" id="1.10.287.130">
    <property type="match status" value="1"/>
</dbReference>
<keyword evidence="9 14" id="KW-0418">Kinase</keyword>
<keyword evidence="5" id="KW-0597">Phosphoprotein</keyword>
<dbReference type="InterPro" id="IPR005467">
    <property type="entry name" value="His_kinase_dom"/>
</dbReference>
<keyword evidence="13 14" id="KW-0472">Membrane</keyword>
<dbReference type="InterPro" id="IPR050428">
    <property type="entry name" value="TCS_sensor_his_kinase"/>
</dbReference>
<keyword evidence="11 14" id="KW-1133">Transmembrane helix</keyword>
<dbReference type="Pfam" id="PF21085">
    <property type="entry name" value="CusS"/>
    <property type="match status" value="1"/>
</dbReference>
<evidence type="ECO:0000256" key="11">
    <source>
        <dbReference type="ARBA" id="ARBA00022989"/>
    </source>
</evidence>
<dbReference type="FunFam" id="3.30.565.10:FF:000006">
    <property type="entry name" value="Sensor histidine kinase WalK"/>
    <property type="match status" value="1"/>
</dbReference>
<protein>
    <recommendedName>
        <fullName evidence="14">Sensor protein</fullName>
        <ecNumber evidence="14">2.7.13.3</ecNumber>
    </recommendedName>
</protein>
<dbReference type="InterPro" id="IPR003661">
    <property type="entry name" value="HisK_dim/P_dom"/>
</dbReference>
<dbReference type="KEGG" id="ccam:M5D45_16065"/>
<evidence type="ECO:0000256" key="8">
    <source>
        <dbReference type="ARBA" id="ARBA00022741"/>
    </source>
</evidence>
<feature type="transmembrane region" description="Helical" evidence="14">
    <location>
        <begin position="12"/>
        <end position="34"/>
    </location>
</feature>
<dbReference type="SMART" id="SM00387">
    <property type="entry name" value="HATPase_c"/>
    <property type="match status" value="1"/>
</dbReference>
<accession>A0AAE9I0A2</accession>
<dbReference type="PANTHER" id="PTHR45436:SF15">
    <property type="entry name" value="SENSOR HISTIDINE KINASE CUSS"/>
    <property type="match status" value="1"/>
</dbReference>
<comment type="function">
    <text evidence="14">Member of a two-component regulatory system.</text>
</comment>
<evidence type="ECO:0000256" key="4">
    <source>
        <dbReference type="ARBA" id="ARBA00022519"/>
    </source>
</evidence>
<dbReference type="PANTHER" id="PTHR45436">
    <property type="entry name" value="SENSOR HISTIDINE KINASE YKOH"/>
    <property type="match status" value="1"/>
</dbReference>
<comment type="catalytic activity">
    <reaction evidence="1 14">
        <text>ATP + protein L-histidine = ADP + protein N-phospho-L-histidine.</text>
        <dbReference type="EC" id="2.7.13.3"/>
    </reaction>
</comment>
<dbReference type="Pfam" id="PF00672">
    <property type="entry name" value="HAMP"/>
    <property type="match status" value="1"/>
</dbReference>
<proteinExistence type="predicted"/>
<dbReference type="Gene3D" id="6.10.340.10">
    <property type="match status" value="1"/>
</dbReference>
<gene>
    <name evidence="17" type="ORF">M5D45_16065</name>
</gene>
<dbReference type="SMART" id="SM00388">
    <property type="entry name" value="HisKA"/>
    <property type="match status" value="1"/>
</dbReference>
<feature type="domain" description="Histidine kinase" evidence="15">
    <location>
        <begin position="245"/>
        <end position="459"/>
    </location>
</feature>
<dbReference type="PROSITE" id="PS50885">
    <property type="entry name" value="HAMP"/>
    <property type="match status" value="1"/>
</dbReference>
<dbReference type="GO" id="GO:0005524">
    <property type="term" value="F:ATP binding"/>
    <property type="evidence" value="ECO:0007669"/>
    <property type="project" value="UniProtKB-KW"/>
</dbReference>
<dbReference type="CDD" id="cd00082">
    <property type="entry name" value="HisKA"/>
    <property type="match status" value="1"/>
</dbReference>
<evidence type="ECO:0000256" key="3">
    <source>
        <dbReference type="ARBA" id="ARBA00022475"/>
    </source>
</evidence>
<dbReference type="EC" id="2.7.13.3" evidence="14"/>
<evidence type="ECO:0000256" key="2">
    <source>
        <dbReference type="ARBA" id="ARBA00004429"/>
    </source>
</evidence>
<evidence type="ECO:0000256" key="5">
    <source>
        <dbReference type="ARBA" id="ARBA00022553"/>
    </source>
</evidence>
<dbReference type="Proteomes" id="UP001056132">
    <property type="component" value="Chromosome 1"/>
</dbReference>
<evidence type="ECO:0000256" key="6">
    <source>
        <dbReference type="ARBA" id="ARBA00022679"/>
    </source>
</evidence>
<reference evidence="17" key="1">
    <citation type="journal article" date="2022" name="Microbiol. Resour. Announc.">
        <title>Genome Sequence of Cupriavidus campinensis Strain G5, a Member of a Bacterial Consortium Capable of Polyethylene Degradation.</title>
        <authorList>
            <person name="Schneider B."/>
            <person name="Pfeiffer F."/>
            <person name="Dyall-Smith M."/>
            <person name="Kunte H.J."/>
        </authorList>
    </citation>
    <scope>NUCLEOTIDE SEQUENCE</scope>
    <source>
        <strain evidence="17">G5</strain>
    </source>
</reference>
<dbReference type="GO" id="GO:0005886">
    <property type="term" value="C:plasma membrane"/>
    <property type="evidence" value="ECO:0007669"/>
    <property type="project" value="UniProtKB-SubCell"/>
</dbReference>
<dbReference type="InterPro" id="IPR003660">
    <property type="entry name" value="HAMP_dom"/>
</dbReference>
<dbReference type="InterPro" id="IPR036097">
    <property type="entry name" value="HisK_dim/P_sf"/>
</dbReference>
<evidence type="ECO:0000256" key="13">
    <source>
        <dbReference type="ARBA" id="ARBA00023136"/>
    </source>
</evidence>
<evidence type="ECO:0000313" key="18">
    <source>
        <dbReference type="Proteomes" id="UP001056132"/>
    </source>
</evidence>
<keyword evidence="8 14" id="KW-0547">Nucleotide-binding</keyword>
<evidence type="ECO:0000259" key="16">
    <source>
        <dbReference type="PROSITE" id="PS50885"/>
    </source>
</evidence>
<dbReference type="SUPFAM" id="SSF47384">
    <property type="entry name" value="Homodimeric domain of signal transducing histidine kinase"/>
    <property type="match status" value="1"/>
</dbReference>
<dbReference type="InterPro" id="IPR036890">
    <property type="entry name" value="HATPase_C_sf"/>
</dbReference>
<dbReference type="GO" id="GO:0000155">
    <property type="term" value="F:phosphorelay sensor kinase activity"/>
    <property type="evidence" value="ECO:0007669"/>
    <property type="project" value="InterPro"/>
</dbReference>
<evidence type="ECO:0000256" key="14">
    <source>
        <dbReference type="RuleBase" id="RU364088"/>
    </source>
</evidence>
<dbReference type="EMBL" id="CP097330">
    <property type="protein sequence ID" value="URF03980.1"/>
    <property type="molecule type" value="Genomic_DNA"/>
</dbReference>
<dbReference type="InterPro" id="IPR048590">
    <property type="entry name" value="CusS-like_sensor"/>
</dbReference>
<dbReference type="InterPro" id="IPR006290">
    <property type="entry name" value="CztS_silS_copS"/>
</dbReference>
<dbReference type="Gene3D" id="3.30.565.10">
    <property type="entry name" value="Histidine kinase-like ATPase, C-terminal domain"/>
    <property type="match status" value="1"/>
</dbReference>
<dbReference type="PROSITE" id="PS50109">
    <property type="entry name" value="HIS_KIN"/>
    <property type="match status" value="1"/>
</dbReference>
<dbReference type="Pfam" id="PF02518">
    <property type="entry name" value="HATPase_c"/>
    <property type="match status" value="1"/>
</dbReference>
<comment type="subcellular location">
    <subcellularLocation>
        <location evidence="2">Cell inner membrane</location>
        <topology evidence="2">Multi-pass membrane protein</topology>
    </subcellularLocation>
</comment>
<dbReference type="SUPFAM" id="SSF55874">
    <property type="entry name" value="ATPase domain of HSP90 chaperone/DNA topoisomerase II/histidine kinase"/>
    <property type="match status" value="1"/>
</dbReference>